<evidence type="ECO:0000256" key="1">
    <source>
        <dbReference type="SAM" id="SignalP"/>
    </source>
</evidence>
<protein>
    <submittedName>
        <fullName evidence="2">Putative exocyst complex component 6b</fullName>
    </submittedName>
</protein>
<sequence>CVRACVCVRVCVCVCLCVCLFVCVCVCVCACECVSVCVCVCVCHAPSSKETQEGVEFHALQMRKKFVSVPQREKLRAAKL</sequence>
<evidence type="ECO:0000313" key="2">
    <source>
        <dbReference type="EMBL" id="JAA61763.1"/>
    </source>
</evidence>
<feature type="non-terminal residue" evidence="2">
    <location>
        <position position="1"/>
    </location>
</feature>
<feature type="chain" id="PRO_5003981323" evidence="1">
    <location>
        <begin position="31"/>
        <end position="80"/>
    </location>
</feature>
<reference evidence="2" key="2">
    <citation type="journal article" date="2015" name="J. Proteomics">
        <title>Sexual differences in the sialomes of the zebra tick, Rhipicephalus pulchellus.</title>
        <authorList>
            <person name="Tan A.W."/>
            <person name="Francischetti I.M."/>
            <person name="Slovak M."/>
            <person name="Kini R.M."/>
            <person name="Ribeiro J.M."/>
        </authorList>
    </citation>
    <scope>NUCLEOTIDE SEQUENCE</scope>
    <source>
        <tissue evidence="2">Salivary gland</tissue>
    </source>
</reference>
<proteinExistence type="evidence at transcript level"/>
<reference evidence="2" key="1">
    <citation type="submission" date="2012-11" db="EMBL/GenBank/DDBJ databases">
        <authorList>
            <person name="Lucero-Rivera Y.E."/>
            <person name="Tovar-Ramirez D."/>
        </authorList>
    </citation>
    <scope>NUCLEOTIDE SEQUENCE</scope>
    <source>
        <tissue evidence="2">Salivary gland</tissue>
    </source>
</reference>
<name>L7MES8_RHIPC</name>
<keyword evidence="1" id="KW-0732">Signal</keyword>
<dbReference type="AlphaFoldDB" id="L7MES8"/>
<feature type="signal peptide" evidence="1">
    <location>
        <begin position="1"/>
        <end position="30"/>
    </location>
</feature>
<accession>L7MES8</accession>
<dbReference type="EMBL" id="GACK01003271">
    <property type="protein sequence ID" value="JAA61763.1"/>
    <property type="molecule type" value="mRNA"/>
</dbReference>
<organism evidence="2">
    <name type="scientific">Rhipicephalus pulchellus</name>
    <name type="common">Yellow backed tick</name>
    <name type="synonym">Dermacentor pulchellus</name>
    <dbReference type="NCBI Taxonomy" id="72859"/>
    <lineage>
        <taxon>Eukaryota</taxon>
        <taxon>Metazoa</taxon>
        <taxon>Ecdysozoa</taxon>
        <taxon>Arthropoda</taxon>
        <taxon>Chelicerata</taxon>
        <taxon>Arachnida</taxon>
        <taxon>Acari</taxon>
        <taxon>Parasitiformes</taxon>
        <taxon>Ixodida</taxon>
        <taxon>Ixodoidea</taxon>
        <taxon>Ixodidae</taxon>
        <taxon>Rhipicephalinae</taxon>
        <taxon>Rhipicephalus</taxon>
        <taxon>Rhipicephalus</taxon>
    </lineage>
</organism>